<dbReference type="InterPro" id="IPR002475">
    <property type="entry name" value="Bcl2-like"/>
</dbReference>
<dbReference type="GO" id="GO:0042981">
    <property type="term" value="P:regulation of apoptotic process"/>
    <property type="evidence" value="ECO:0007669"/>
    <property type="project" value="InterPro"/>
</dbReference>
<protein>
    <recommendedName>
        <fullName evidence="4">Bcl-2 Bcl-2 homology region 1-3 domain-containing protein</fullName>
    </recommendedName>
</protein>
<dbReference type="Ensembl" id="ENSEBUT00000014471.1">
    <property type="protein sequence ID" value="ENSEBUP00000013895.1"/>
    <property type="gene ID" value="ENSEBUG00000008760.1"/>
</dbReference>
<comment type="similarity">
    <text evidence="1">Belongs to the Bcl-2 family.</text>
</comment>
<dbReference type="AlphaFoldDB" id="A0A8C4QDM7"/>
<dbReference type="GO" id="GO:0001836">
    <property type="term" value="P:release of cytochrome c from mitochondria"/>
    <property type="evidence" value="ECO:0007669"/>
    <property type="project" value="TreeGrafter"/>
</dbReference>
<sequence length="213" mass="24542">MGDDPVMRETMSVIKAYVTHRLAPDMQRSFNRAAEILICLGDEVLSKHRETFGEVAEWLDPICDISKNANFVSTMATHTAREVFSDDEVTWGHLVVLIALLTMTAQEVEKRHRAIRFRFTTVDQRVDMFSCELSRVMVMRHGPWIRGRGGWDDFVRRFEGRFRVKEDLVRSSKPTCPCFLMSQMFCAVVVFGILPFIAGFITYLSVHMDPDEL</sequence>
<dbReference type="Proteomes" id="UP000694388">
    <property type="component" value="Unplaced"/>
</dbReference>
<keyword evidence="6" id="KW-1185">Reference proteome</keyword>
<dbReference type="InterPro" id="IPR036834">
    <property type="entry name" value="Bcl-2-like_sf"/>
</dbReference>
<evidence type="ECO:0000256" key="1">
    <source>
        <dbReference type="ARBA" id="ARBA00009458"/>
    </source>
</evidence>
<dbReference type="GO" id="GO:0008630">
    <property type="term" value="P:intrinsic apoptotic signaling pathway in response to DNA damage"/>
    <property type="evidence" value="ECO:0007669"/>
    <property type="project" value="TreeGrafter"/>
</dbReference>
<evidence type="ECO:0000313" key="5">
    <source>
        <dbReference type="Ensembl" id="ENSEBUP00000013886.1"/>
    </source>
</evidence>
<dbReference type="GO" id="GO:0005741">
    <property type="term" value="C:mitochondrial outer membrane"/>
    <property type="evidence" value="ECO:0007669"/>
    <property type="project" value="TreeGrafter"/>
</dbReference>
<dbReference type="Gene3D" id="1.10.437.10">
    <property type="entry name" value="Blc2-like"/>
    <property type="match status" value="1"/>
</dbReference>
<evidence type="ECO:0000313" key="6">
    <source>
        <dbReference type="Proteomes" id="UP000694388"/>
    </source>
</evidence>
<dbReference type="GO" id="GO:0097192">
    <property type="term" value="P:extrinsic apoptotic signaling pathway in absence of ligand"/>
    <property type="evidence" value="ECO:0007669"/>
    <property type="project" value="TreeGrafter"/>
</dbReference>
<feature type="domain" description="Bcl-2 Bcl-2 homology region 1-3" evidence="4">
    <location>
        <begin position="38"/>
        <end position="151"/>
    </location>
</feature>
<feature type="transmembrane region" description="Helical" evidence="3">
    <location>
        <begin position="178"/>
        <end position="204"/>
    </location>
</feature>
<keyword evidence="3" id="KW-0472">Membrane</keyword>
<proteinExistence type="inferred from homology"/>
<dbReference type="GeneTree" id="ENSGT00930000152725"/>
<organism evidence="5 6">
    <name type="scientific">Eptatretus burgeri</name>
    <name type="common">Inshore hagfish</name>
    <dbReference type="NCBI Taxonomy" id="7764"/>
    <lineage>
        <taxon>Eukaryota</taxon>
        <taxon>Metazoa</taxon>
        <taxon>Chordata</taxon>
        <taxon>Craniata</taxon>
        <taxon>Vertebrata</taxon>
        <taxon>Cyclostomata</taxon>
        <taxon>Myxini</taxon>
        <taxon>Myxiniformes</taxon>
        <taxon>Myxinidae</taxon>
        <taxon>Eptatretinae</taxon>
        <taxon>Eptatretus</taxon>
    </lineage>
</organism>
<dbReference type="GO" id="GO:0051400">
    <property type="term" value="F:BH domain binding"/>
    <property type="evidence" value="ECO:0007669"/>
    <property type="project" value="TreeGrafter"/>
</dbReference>
<keyword evidence="2" id="KW-0053">Apoptosis</keyword>
<evidence type="ECO:0000256" key="2">
    <source>
        <dbReference type="ARBA" id="ARBA00022703"/>
    </source>
</evidence>
<dbReference type="Ensembl" id="ENSEBUT00000014462.1">
    <property type="protein sequence ID" value="ENSEBUP00000013886.1"/>
    <property type="gene ID" value="ENSEBUG00000008760.1"/>
</dbReference>
<reference evidence="5" key="1">
    <citation type="submission" date="2025-05" db="UniProtKB">
        <authorList>
            <consortium name="Ensembl"/>
        </authorList>
    </citation>
    <scope>IDENTIFICATION</scope>
</reference>
<dbReference type="PROSITE" id="PS01258">
    <property type="entry name" value="BH2"/>
    <property type="match status" value="1"/>
</dbReference>
<dbReference type="PANTHER" id="PTHR11256">
    <property type="entry name" value="BCL-2 RELATED"/>
    <property type="match status" value="1"/>
</dbReference>
<dbReference type="InterPro" id="IPR026298">
    <property type="entry name" value="Bcl-2_fam"/>
</dbReference>
<dbReference type="SUPFAM" id="SSF56854">
    <property type="entry name" value="Bcl-2 inhibitors of programmed cell death"/>
    <property type="match status" value="1"/>
</dbReference>
<dbReference type="Pfam" id="PF00452">
    <property type="entry name" value="Bcl-2"/>
    <property type="match status" value="1"/>
</dbReference>
<dbReference type="PROSITE" id="PS50062">
    <property type="entry name" value="BCL2_FAMILY"/>
    <property type="match status" value="1"/>
</dbReference>
<keyword evidence="3" id="KW-0812">Transmembrane</keyword>
<keyword evidence="3" id="KW-1133">Transmembrane helix</keyword>
<dbReference type="InterPro" id="IPR046371">
    <property type="entry name" value="Bcl-2_BH1-3"/>
</dbReference>
<name>A0A8C4QDM7_EPTBU</name>
<accession>A0A8C4QDM7</accession>
<evidence type="ECO:0000256" key="3">
    <source>
        <dbReference type="SAM" id="Phobius"/>
    </source>
</evidence>
<evidence type="ECO:0000259" key="4">
    <source>
        <dbReference type="Pfam" id="PF00452"/>
    </source>
</evidence>
<dbReference type="InterPro" id="IPR020726">
    <property type="entry name" value="Bcl2_BH2_motif_CS"/>
</dbReference>